<protein>
    <submittedName>
        <fullName evidence="3">Membrane protein</fullName>
    </submittedName>
</protein>
<evidence type="ECO:0000313" key="4">
    <source>
        <dbReference type="Proteomes" id="UP000006158"/>
    </source>
</evidence>
<dbReference type="AlphaFoldDB" id="I7GGS0"/>
<keyword evidence="1" id="KW-0812">Transmembrane</keyword>
<dbReference type="PANTHER" id="PTHR40763:SF4">
    <property type="entry name" value="DUF1707 DOMAIN-CONTAINING PROTEIN"/>
    <property type="match status" value="1"/>
</dbReference>
<accession>I7GGS0</accession>
<keyword evidence="1" id="KW-0472">Membrane</keyword>
<feature type="transmembrane region" description="Helical" evidence="1">
    <location>
        <begin position="89"/>
        <end position="111"/>
    </location>
</feature>
<dbReference type="PATRIC" id="fig|246196.56.peg.6854"/>
<proteinExistence type="predicted"/>
<dbReference type="KEGG" id="msb:LJ00_34105"/>
<dbReference type="InterPro" id="IPR012551">
    <property type="entry name" value="DUF1707_SHOCT-like"/>
</dbReference>
<evidence type="ECO:0000259" key="2">
    <source>
        <dbReference type="Pfam" id="PF08044"/>
    </source>
</evidence>
<reference evidence="3 4" key="2">
    <citation type="journal article" date="2009" name="Genome Res.">
        <title>Ortho-proteogenomics: multiple proteomes investigation through orthology and a new MS-based protocol.</title>
        <authorList>
            <person name="Gallien S."/>
            <person name="Perrodou E."/>
            <person name="Carapito C."/>
            <person name="Deshayes C."/>
            <person name="Reyrat J.M."/>
            <person name="Van Dorsselaer A."/>
            <person name="Poch O."/>
            <person name="Schaeffer C."/>
            <person name="Lecompte O."/>
        </authorList>
    </citation>
    <scope>NUCLEOTIDE SEQUENCE [LARGE SCALE GENOMIC DNA]</scope>
    <source>
        <strain evidence="4">ATCC 700084 / mc(2)155</strain>
    </source>
</reference>
<dbReference type="PANTHER" id="PTHR40763">
    <property type="entry name" value="MEMBRANE PROTEIN-RELATED"/>
    <property type="match status" value="1"/>
</dbReference>
<reference evidence="3 4" key="1">
    <citation type="journal article" date="2007" name="Genome Biol.">
        <title>Interrupted coding sequences in Mycobacterium smegmatis: authentic mutations or sequencing errors?</title>
        <authorList>
            <person name="Deshayes C."/>
            <person name="Perrodou E."/>
            <person name="Gallien S."/>
            <person name="Euphrasie D."/>
            <person name="Schaeffer C."/>
            <person name="Van-Dorsselaer A."/>
            <person name="Poch O."/>
            <person name="Lecompte O."/>
            <person name="Reyrat J.M."/>
        </authorList>
    </citation>
    <scope>NUCLEOTIDE SEQUENCE [LARGE SCALE GENOMIC DNA]</scope>
    <source>
        <strain evidence="4">ATCC 700084 / mc(2)155</strain>
    </source>
</reference>
<name>I7GGS0_MYCS2</name>
<organism evidence="3 4">
    <name type="scientific">Mycolicibacterium smegmatis (strain ATCC 700084 / mc(2)155)</name>
    <name type="common">Mycobacterium smegmatis</name>
    <dbReference type="NCBI Taxonomy" id="246196"/>
    <lineage>
        <taxon>Bacteria</taxon>
        <taxon>Bacillati</taxon>
        <taxon>Actinomycetota</taxon>
        <taxon>Actinomycetes</taxon>
        <taxon>Mycobacteriales</taxon>
        <taxon>Mycobacteriaceae</taxon>
        <taxon>Mycolicibacterium</taxon>
    </lineage>
</organism>
<sequence>MVVATRQTSMTRAKDSDRNDTCKVLDSAMAEGQLSMEEHRDRLSAAMKATTLGELADLVADLQNEAAPVRLPTLKPPRIPRPSSGSPGWGFKIASAVVLVLLGIGIGWGMYGSSPTPFHVASDPGAQADGIAPEVLAAPRQLQSLNGFNGLFDQMRKKFGNTMGYELDIHSDMAFLDRPDPSDNRREMSYTYRGGWGDPSGSPSAVDSDARLVDLSKFDYEKTLAIMRGAPDTVGIKRADVKDTWLRIGPSEDPATPEAVNVEIFVNSEFGNGRIELYPDGTTKAIWPAGR</sequence>
<feature type="domain" description="DUF1707" evidence="2">
    <location>
        <begin position="11"/>
        <end position="63"/>
    </location>
</feature>
<keyword evidence="1" id="KW-1133">Transmembrane helix</keyword>
<gene>
    <name evidence="3" type="ordered locus">MSMEI_6718</name>
</gene>
<dbReference type="Proteomes" id="UP000006158">
    <property type="component" value="Chromosome"/>
</dbReference>
<evidence type="ECO:0000256" key="1">
    <source>
        <dbReference type="SAM" id="Phobius"/>
    </source>
</evidence>
<dbReference type="Pfam" id="PF08044">
    <property type="entry name" value="DUF1707"/>
    <property type="match status" value="1"/>
</dbReference>
<evidence type="ECO:0000313" key="3">
    <source>
        <dbReference type="EMBL" id="AFP43144.1"/>
    </source>
</evidence>
<dbReference type="EMBL" id="CP001663">
    <property type="protein sequence ID" value="AFP43144.1"/>
    <property type="molecule type" value="Genomic_DNA"/>
</dbReference>
<dbReference type="KEGG" id="msg:MSMEI_6718"/>